<evidence type="ECO:0000313" key="2">
    <source>
        <dbReference type="Proteomes" id="UP000077349"/>
    </source>
</evidence>
<comment type="caution">
    <text evidence="1">The sequence shown here is derived from an EMBL/GenBank/DDBJ whole genome shotgun (WGS) entry which is preliminary data.</text>
</comment>
<evidence type="ECO:0000313" key="1">
    <source>
        <dbReference type="EMBL" id="OAG74973.1"/>
    </source>
</evidence>
<protein>
    <submittedName>
        <fullName evidence="1">Uncharacterized protein</fullName>
    </submittedName>
</protein>
<accession>A0A177G3P0</accession>
<dbReference type="EMBL" id="LVHD01000187">
    <property type="protein sequence ID" value="OAG74973.1"/>
    <property type="molecule type" value="Genomic_DNA"/>
</dbReference>
<proteinExistence type="predicted"/>
<reference evidence="1 2" key="1">
    <citation type="submission" date="2016-03" db="EMBL/GenBank/DDBJ databases">
        <title>Draft genome sequence of Acetobacter malorum CECT 7742, a strain isolated from strawberry vinegar.</title>
        <authorList>
            <person name="Sainz F."/>
            <person name="Mas A."/>
            <person name="Torija M.J."/>
        </authorList>
    </citation>
    <scope>NUCLEOTIDE SEQUENCE [LARGE SCALE GENOMIC DNA]</scope>
    <source>
        <strain evidence="1 2">CECT 7742</strain>
    </source>
</reference>
<sequence length="104" mass="11832">MSLTGPDDSARNVFVVFPVKGHHLVTNLNIFYHNSTIRRANHAACQEADKNRPPLIVIYYLEIIFCGTWNIKGDGIFCPIFQIARDHNSAIRNCIRCIIKANTF</sequence>
<dbReference type="AlphaFoldDB" id="A0A177G3P0"/>
<dbReference type="Proteomes" id="UP000077349">
    <property type="component" value="Unassembled WGS sequence"/>
</dbReference>
<name>A0A177G3P0_9PROT</name>
<gene>
    <name evidence="1" type="ORF">Amal_03864</name>
</gene>
<organism evidence="1 2">
    <name type="scientific">Acetobacter malorum</name>
    <dbReference type="NCBI Taxonomy" id="178901"/>
    <lineage>
        <taxon>Bacteria</taxon>
        <taxon>Pseudomonadati</taxon>
        <taxon>Pseudomonadota</taxon>
        <taxon>Alphaproteobacteria</taxon>
        <taxon>Acetobacterales</taxon>
        <taxon>Acetobacteraceae</taxon>
        <taxon>Acetobacter</taxon>
    </lineage>
</organism>